<name>A0AAJ6QPP7_9ACAR</name>
<dbReference type="GO" id="GO:0005634">
    <property type="term" value="C:nucleus"/>
    <property type="evidence" value="ECO:0007669"/>
    <property type="project" value="UniProtKB-SubCell"/>
</dbReference>
<dbReference type="KEGG" id="goe:100900051"/>
<evidence type="ECO:0000313" key="6">
    <source>
        <dbReference type="Proteomes" id="UP000694867"/>
    </source>
</evidence>
<sequence>MSGLNPKASSSASKDALQFYKTAVEVGLSPGDAGGTQADFFERFLRKHSDNVKDDTVASVKRGYVFTKRLHYSRKKHNKKPHNLLTSREKRTLGLFTITRHGQLTYESFLRIHDLWKGYFKEAVADEKVSKLENLQISLMKADYTGCHFVVAAGKCVSHVGQRGLVVQETKNTFKLLTKEDRILEIPKKGTLFAFMHGDKLYKIYGSHFRKHGFERAKSKFKVTENITL</sequence>
<dbReference type="RefSeq" id="XP_003739710.1">
    <property type="nucleotide sequence ID" value="XM_003739662.1"/>
</dbReference>
<evidence type="ECO:0000256" key="5">
    <source>
        <dbReference type="ARBA" id="ARBA00046486"/>
    </source>
</evidence>
<dbReference type="InterPro" id="IPR023534">
    <property type="entry name" value="Rof/RNase_P-like"/>
</dbReference>
<evidence type="ECO:0000256" key="4">
    <source>
        <dbReference type="ARBA" id="ARBA00016225"/>
    </source>
</evidence>
<dbReference type="SMART" id="SM00538">
    <property type="entry name" value="POP4"/>
    <property type="match status" value="1"/>
</dbReference>
<evidence type="ECO:0000256" key="3">
    <source>
        <dbReference type="ARBA" id="ARBA00006181"/>
    </source>
</evidence>
<protein>
    <recommendedName>
        <fullName evidence="4">Ribonuclease P protein subunit p29</fullName>
    </recommendedName>
</protein>
<dbReference type="InterPro" id="IPR036980">
    <property type="entry name" value="RNase_P/MRP_Rpp29_sf"/>
</dbReference>
<keyword evidence="6" id="KW-1185">Reference proteome</keyword>
<accession>A0AAJ6QPP7</accession>
<dbReference type="Proteomes" id="UP000694867">
    <property type="component" value="Unplaced"/>
</dbReference>
<dbReference type="Pfam" id="PF01868">
    <property type="entry name" value="RNase_P-MRP_p29"/>
    <property type="match status" value="1"/>
</dbReference>
<dbReference type="CTD" id="10775"/>
<reference evidence="7" key="1">
    <citation type="submission" date="2025-08" db="UniProtKB">
        <authorList>
            <consortium name="RefSeq"/>
        </authorList>
    </citation>
    <scope>IDENTIFICATION</scope>
</reference>
<dbReference type="GO" id="GO:0033204">
    <property type="term" value="F:ribonuclease P RNA binding"/>
    <property type="evidence" value="ECO:0007669"/>
    <property type="project" value="InterPro"/>
</dbReference>
<dbReference type="PANTHER" id="PTHR13348:SF0">
    <property type="entry name" value="RIBONUCLEASE P PROTEIN SUBUNIT P29"/>
    <property type="match status" value="1"/>
</dbReference>
<dbReference type="PANTHER" id="PTHR13348">
    <property type="entry name" value="RIBONUCLEASE P SUBUNIT P29"/>
    <property type="match status" value="1"/>
</dbReference>
<comment type="similarity">
    <text evidence="3">Belongs to the eukaryotic/archaeal RNase P protein component 1 family.</text>
</comment>
<organism evidence="6 7">
    <name type="scientific">Galendromus occidentalis</name>
    <name type="common">western predatory mite</name>
    <dbReference type="NCBI Taxonomy" id="34638"/>
    <lineage>
        <taxon>Eukaryota</taxon>
        <taxon>Metazoa</taxon>
        <taxon>Ecdysozoa</taxon>
        <taxon>Arthropoda</taxon>
        <taxon>Chelicerata</taxon>
        <taxon>Arachnida</taxon>
        <taxon>Acari</taxon>
        <taxon>Parasitiformes</taxon>
        <taxon>Mesostigmata</taxon>
        <taxon>Gamasina</taxon>
        <taxon>Phytoseioidea</taxon>
        <taxon>Phytoseiidae</taxon>
        <taxon>Typhlodrominae</taxon>
        <taxon>Galendromus</taxon>
    </lineage>
</organism>
<gene>
    <name evidence="7" type="primary">LOC100900051</name>
</gene>
<dbReference type="InterPro" id="IPR002730">
    <property type="entry name" value="Rpp29/RNP1"/>
</dbReference>
<dbReference type="Gene3D" id="2.30.30.210">
    <property type="entry name" value="Ribonuclease P/MRP, subunit p29"/>
    <property type="match status" value="1"/>
</dbReference>
<comment type="function">
    <text evidence="1">Component of ribonuclease P, a ribonucleoprotein complex that generates mature tRNA molecules by cleaving their 5'-ends.</text>
</comment>
<dbReference type="GO" id="GO:0006364">
    <property type="term" value="P:rRNA processing"/>
    <property type="evidence" value="ECO:0007669"/>
    <property type="project" value="TreeGrafter"/>
</dbReference>
<dbReference type="GO" id="GO:0030677">
    <property type="term" value="C:ribonuclease P complex"/>
    <property type="evidence" value="ECO:0007669"/>
    <property type="project" value="InterPro"/>
</dbReference>
<dbReference type="SUPFAM" id="SSF101744">
    <property type="entry name" value="Rof/RNase P subunit-like"/>
    <property type="match status" value="1"/>
</dbReference>
<evidence type="ECO:0000256" key="2">
    <source>
        <dbReference type="ARBA" id="ARBA00004123"/>
    </source>
</evidence>
<comment type="subunit">
    <text evidence="5">Component of nuclear RNase P and RNase MRP ribonucleoproteins. RNase P consists of a catalytic RNA moiety and 10 different protein chains; POP1, POP4, POP5, POP7, RPP14, RPP21, RPP25, RPP30, RPP38 and RPP40. Within the RNase P complex, POP1, POP7 and RPP25 form the 'finger' subcomplex, POP5, RPP14, RPP40 and homodimeric RPP30 form the 'palm' subcomplex, and RPP21, POP4 and RPP38 form the 'wrist' subcomplex. All subunits of the RNase P complex interact with the catalytic RNA. Several subunits of RNase P are also part of the RNase MRP complex. RNase MRP consists of a catalytic RNA moiety and about 8 protein subunits; POP1, POP7, RPP25, RPP30, RPP38, RPP40 and possibly also POP4 and POP5.</text>
</comment>
<dbReference type="GO" id="GO:0000172">
    <property type="term" value="C:ribonuclease MRP complex"/>
    <property type="evidence" value="ECO:0007669"/>
    <property type="project" value="InterPro"/>
</dbReference>
<evidence type="ECO:0000313" key="7">
    <source>
        <dbReference type="RefSeq" id="XP_003739710.1"/>
    </source>
</evidence>
<dbReference type="GO" id="GO:0001682">
    <property type="term" value="P:tRNA 5'-leader removal"/>
    <property type="evidence" value="ECO:0007669"/>
    <property type="project" value="InterPro"/>
</dbReference>
<proteinExistence type="inferred from homology"/>
<dbReference type="AlphaFoldDB" id="A0AAJ6QPP7"/>
<dbReference type="GeneID" id="100900051"/>
<evidence type="ECO:0000256" key="1">
    <source>
        <dbReference type="ARBA" id="ARBA00002435"/>
    </source>
</evidence>
<dbReference type="InterPro" id="IPR016848">
    <property type="entry name" value="RNase_P/MRP_Rpp29-subunit"/>
</dbReference>
<comment type="subcellular location">
    <subcellularLocation>
        <location evidence="2">Nucleus</location>
    </subcellularLocation>
</comment>